<dbReference type="Proteomes" id="UP001222325">
    <property type="component" value="Unassembled WGS sequence"/>
</dbReference>
<keyword evidence="3" id="KW-1185">Reference proteome</keyword>
<evidence type="ECO:0000256" key="1">
    <source>
        <dbReference type="SAM" id="MobiDB-lite"/>
    </source>
</evidence>
<proteinExistence type="predicted"/>
<evidence type="ECO:0000313" key="3">
    <source>
        <dbReference type="Proteomes" id="UP001222325"/>
    </source>
</evidence>
<feature type="region of interest" description="Disordered" evidence="1">
    <location>
        <begin position="127"/>
        <end position="162"/>
    </location>
</feature>
<accession>A0AAD6UNB6</accession>
<gene>
    <name evidence="2" type="ORF">B0H15DRAFT_1016656</name>
</gene>
<dbReference type="EMBL" id="JARJCN010000001">
    <property type="protein sequence ID" value="KAJ7104283.1"/>
    <property type="molecule type" value="Genomic_DNA"/>
</dbReference>
<feature type="compositionally biased region" description="Basic and acidic residues" evidence="1">
    <location>
        <begin position="67"/>
        <end position="98"/>
    </location>
</feature>
<evidence type="ECO:0000313" key="2">
    <source>
        <dbReference type="EMBL" id="KAJ7104283.1"/>
    </source>
</evidence>
<organism evidence="2 3">
    <name type="scientific">Mycena belliarum</name>
    <dbReference type="NCBI Taxonomy" id="1033014"/>
    <lineage>
        <taxon>Eukaryota</taxon>
        <taxon>Fungi</taxon>
        <taxon>Dikarya</taxon>
        <taxon>Basidiomycota</taxon>
        <taxon>Agaricomycotina</taxon>
        <taxon>Agaricomycetes</taxon>
        <taxon>Agaricomycetidae</taxon>
        <taxon>Agaricales</taxon>
        <taxon>Marasmiineae</taxon>
        <taxon>Mycenaceae</taxon>
        <taxon>Mycena</taxon>
    </lineage>
</organism>
<feature type="compositionally biased region" description="Basic and acidic residues" evidence="1">
    <location>
        <begin position="20"/>
        <end position="29"/>
    </location>
</feature>
<protein>
    <submittedName>
        <fullName evidence="2">Uncharacterized protein</fullName>
    </submittedName>
</protein>
<feature type="region of interest" description="Disordered" evidence="1">
    <location>
        <begin position="1"/>
        <end position="98"/>
    </location>
</feature>
<name>A0AAD6UNB6_9AGAR</name>
<dbReference type="AlphaFoldDB" id="A0AAD6UNB6"/>
<comment type="caution">
    <text evidence="2">The sequence shown here is derived from an EMBL/GenBank/DDBJ whole genome shotgun (WGS) entry which is preliminary data.</text>
</comment>
<feature type="compositionally biased region" description="Acidic residues" evidence="1">
    <location>
        <begin position="139"/>
        <end position="152"/>
    </location>
</feature>
<reference evidence="2" key="1">
    <citation type="submission" date="2023-03" db="EMBL/GenBank/DDBJ databases">
        <title>Massive genome expansion in bonnet fungi (Mycena s.s.) driven by repeated elements and novel gene families across ecological guilds.</title>
        <authorList>
            <consortium name="Lawrence Berkeley National Laboratory"/>
            <person name="Harder C.B."/>
            <person name="Miyauchi S."/>
            <person name="Viragh M."/>
            <person name="Kuo A."/>
            <person name="Thoen E."/>
            <person name="Andreopoulos B."/>
            <person name="Lu D."/>
            <person name="Skrede I."/>
            <person name="Drula E."/>
            <person name="Henrissat B."/>
            <person name="Morin E."/>
            <person name="Kohler A."/>
            <person name="Barry K."/>
            <person name="LaButti K."/>
            <person name="Morin E."/>
            <person name="Salamov A."/>
            <person name="Lipzen A."/>
            <person name="Mereny Z."/>
            <person name="Hegedus B."/>
            <person name="Baldrian P."/>
            <person name="Stursova M."/>
            <person name="Weitz H."/>
            <person name="Taylor A."/>
            <person name="Grigoriev I.V."/>
            <person name="Nagy L.G."/>
            <person name="Martin F."/>
            <person name="Kauserud H."/>
        </authorList>
    </citation>
    <scope>NUCLEOTIDE SEQUENCE</scope>
    <source>
        <strain evidence="2">CBHHK173m</strain>
    </source>
</reference>
<sequence length="336" mass="36767">MPASPSPGPSRNNATELLDEGWKTAVEKRRERRRAADRRYYENNPGVKEKKRVKMAEKRASAKAARRKWDPPKVSKPIPREDPNEGRFPSEDENRLSSADEARARLNMDELCSDYQYELMMEAAANGSSDNKDFRGSDSEECCSDMGAEEEGDYHPSVNKNRGESHMVRANDEVLVAETLATMSGLVGPAAAVQPALGETSASLGPADSEQVPIRTNEMSTCCPDSEQYEQPATGTAAVMVISIDGLPLVPAAPRPRIFRGYRYIPSGPVPNIARVISAPRPEATGICGKCPTVQECDHGGDDGEGLCGRCIDCQVGGYACWDHFNGVKEWEESLW</sequence>